<evidence type="ECO:0000256" key="1">
    <source>
        <dbReference type="SAM" id="MobiDB-lite"/>
    </source>
</evidence>
<dbReference type="RefSeq" id="XP_070889259.1">
    <property type="nucleotide sequence ID" value="XM_071028329.1"/>
</dbReference>
<evidence type="ECO:0000313" key="2">
    <source>
        <dbReference type="EMBL" id="KAL2870280.1"/>
    </source>
</evidence>
<accession>A0ABR4M0F9</accession>
<feature type="compositionally biased region" description="Basic and acidic residues" evidence="1">
    <location>
        <begin position="98"/>
        <end position="111"/>
    </location>
</feature>
<evidence type="ECO:0000313" key="3">
    <source>
        <dbReference type="Proteomes" id="UP001610432"/>
    </source>
</evidence>
<name>A0ABR4M0F9_9EURO</name>
<dbReference type="Proteomes" id="UP001610432">
    <property type="component" value="Unassembled WGS sequence"/>
</dbReference>
<dbReference type="EMBL" id="JBFXLQ010000006">
    <property type="protein sequence ID" value="KAL2870280.1"/>
    <property type="molecule type" value="Genomic_DNA"/>
</dbReference>
<organism evidence="2 3">
    <name type="scientific">Aspergillus lucknowensis</name>
    <dbReference type="NCBI Taxonomy" id="176173"/>
    <lineage>
        <taxon>Eukaryota</taxon>
        <taxon>Fungi</taxon>
        <taxon>Dikarya</taxon>
        <taxon>Ascomycota</taxon>
        <taxon>Pezizomycotina</taxon>
        <taxon>Eurotiomycetes</taxon>
        <taxon>Eurotiomycetidae</taxon>
        <taxon>Eurotiales</taxon>
        <taxon>Aspergillaceae</taxon>
        <taxon>Aspergillus</taxon>
        <taxon>Aspergillus subgen. Nidulantes</taxon>
    </lineage>
</organism>
<comment type="caution">
    <text evidence="2">The sequence shown here is derived from an EMBL/GenBank/DDBJ whole genome shotgun (WGS) entry which is preliminary data.</text>
</comment>
<sequence>MPLNGFHKHNPSKPLRERQGNISLPCPAHTRTPYKPSPVTPGLVDDDTIPLTGPPSTPVSRQNSFTMKTLNPRRLSLRLKNRPQNPPSSPSSTSTSSEEPRSHQTPDHRSQTETQGGTGGRPEFVYKPICRTNYPAVVAETVAAQSRPGSRYQYHYIPSRRGDNMMPQSQSRSRAHAHAYAHYAAGYESGRNLYGDLDDDISYPLSRLEGGRTTGPSRAPRERAESYTSAAEKRRSRAARRLTTVMVPDAEDIYG</sequence>
<protein>
    <submittedName>
        <fullName evidence="2">Uncharacterized protein</fullName>
    </submittedName>
</protein>
<reference evidence="2 3" key="1">
    <citation type="submission" date="2024-07" db="EMBL/GenBank/DDBJ databases">
        <title>Section-level genome sequencing and comparative genomics of Aspergillus sections Usti and Cavernicolus.</title>
        <authorList>
            <consortium name="Lawrence Berkeley National Laboratory"/>
            <person name="Nybo J.L."/>
            <person name="Vesth T.C."/>
            <person name="Theobald S."/>
            <person name="Frisvad J.C."/>
            <person name="Larsen T.O."/>
            <person name="Kjaerboelling I."/>
            <person name="Rothschild-Mancinelli K."/>
            <person name="Lyhne E.K."/>
            <person name="Kogle M.E."/>
            <person name="Barry K."/>
            <person name="Clum A."/>
            <person name="Na H."/>
            <person name="Ledsgaard L."/>
            <person name="Lin J."/>
            <person name="Lipzen A."/>
            <person name="Kuo A."/>
            <person name="Riley R."/>
            <person name="Mondo S."/>
            <person name="Labutti K."/>
            <person name="Haridas S."/>
            <person name="Pangalinan J."/>
            <person name="Salamov A.A."/>
            <person name="Simmons B.A."/>
            <person name="Magnuson J.K."/>
            <person name="Chen J."/>
            <person name="Drula E."/>
            <person name="Henrissat B."/>
            <person name="Wiebenga A."/>
            <person name="Lubbers R.J."/>
            <person name="Gomes A.C."/>
            <person name="Macurrencykelacurrency M.R."/>
            <person name="Stajich J."/>
            <person name="Grigoriev I.V."/>
            <person name="Mortensen U.H."/>
            <person name="De Vries R.P."/>
            <person name="Baker S.E."/>
            <person name="Andersen M.R."/>
        </authorList>
    </citation>
    <scope>NUCLEOTIDE SEQUENCE [LARGE SCALE GENOMIC DNA]</scope>
    <source>
        <strain evidence="2 3">CBS 449.75</strain>
    </source>
</reference>
<proteinExistence type="predicted"/>
<keyword evidence="3" id="KW-1185">Reference proteome</keyword>
<feature type="region of interest" description="Disordered" evidence="1">
    <location>
        <begin position="1"/>
        <end position="124"/>
    </location>
</feature>
<feature type="compositionally biased region" description="Polar residues" evidence="1">
    <location>
        <begin position="58"/>
        <end position="69"/>
    </location>
</feature>
<feature type="compositionally biased region" description="Basic residues" evidence="1">
    <location>
        <begin position="1"/>
        <end position="11"/>
    </location>
</feature>
<feature type="region of interest" description="Disordered" evidence="1">
    <location>
        <begin position="205"/>
        <end position="242"/>
    </location>
</feature>
<dbReference type="GeneID" id="98143401"/>
<gene>
    <name evidence="2" type="ORF">BJX67DRAFT_345073</name>
</gene>